<protein>
    <submittedName>
        <fullName evidence="3">Glucose--fructose oxidoreductase</fullName>
        <ecNumber evidence="3">1.1.99.28</ecNumber>
    </submittedName>
</protein>
<dbReference type="EMBL" id="MCGH01000001">
    <property type="protein sequence ID" value="ODM08687.1"/>
    <property type="molecule type" value="Genomic_DNA"/>
</dbReference>
<evidence type="ECO:0000313" key="7">
    <source>
        <dbReference type="Proteomes" id="UP000094271"/>
    </source>
</evidence>
<comment type="caution">
    <text evidence="3">The sequence shown here is derived from an EMBL/GenBank/DDBJ whole genome shotgun (WGS) entry which is preliminary data.</text>
</comment>
<dbReference type="GO" id="GO:0047061">
    <property type="term" value="F:glucose-fructose oxidoreductase activity"/>
    <property type="evidence" value="ECO:0007669"/>
    <property type="project" value="UniProtKB-EC"/>
</dbReference>
<dbReference type="Proteomes" id="UP000094869">
    <property type="component" value="Unassembled WGS sequence"/>
</dbReference>
<feature type="domain" description="Gfo/Idh/MocA-like oxidoreductase N-terminal" evidence="2">
    <location>
        <begin position="6"/>
        <end position="122"/>
    </location>
</feature>
<reference evidence="5 8" key="2">
    <citation type="submission" date="2016-08" db="EMBL/GenBank/DDBJ databases">
        <title>Characterization of Isolates of Eisenbergiella tayi Derived from Blood Cultures, Using Whole Genome Sequencing.</title>
        <authorList>
            <person name="Bernier A.-M."/>
            <person name="Burdz T."/>
            <person name="Wiebe D."/>
            <person name="Bernard K."/>
        </authorList>
    </citation>
    <scope>NUCLEOTIDE SEQUENCE [LARGE SCALE GENOMIC DNA]</scope>
    <source>
        <strain evidence="5 8">NML120146</strain>
    </source>
</reference>
<reference evidence="4 7" key="3">
    <citation type="submission" date="2016-08" db="EMBL/GenBank/DDBJ databases">
        <authorList>
            <person name="Seilhamer J.J."/>
        </authorList>
    </citation>
    <scope>NUCLEOTIDE SEQUENCE [LARGE SCALE GENOMIC DNA]</scope>
    <source>
        <strain evidence="4 7">NML150140-1</strain>
    </source>
</reference>
<dbReference type="PANTHER" id="PTHR43818">
    <property type="entry name" value="BCDNA.GH03377"/>
    <property type="match status" value="1"/>
</dbReference>
<keyword evidence="8" id="KW-1185">Reference proteome</keyword>
<dbReference type="SUPFAM" id="SSF51735">
    <property type="entry name" value="NAD(P)-binding Rossmann-fold domains"/>
    <property type="match status" value="1"/>
</dbReference>
<dbReference type="SUPFAM" id="SSF55347">
    <property type="entry name" value="Glyceraldehyde-3-phosphate dehydrogenase-like, C-terminal domain"/>
    <property type="match status" value="1"/>
</dbReference>
<dbReference type="EC" id="1.1.99.28" evidence="3"/>
<dbReference type="Proteomes" id="UP000094067">
    <property type="component" value="Unassembled WGS sequence"/>
</dbReference>
<accession>A0A1E3AJ36</accession>
<gene>
    <name evidence="3" type="primary">gfo_1</name>
    <name evidence="4" type="ORF">BEI59_31450</name>
    <name evidence="3" type="ORF">BEI61_00316</name>
    <name evidence="5" type="ORF">BEI63_20530</name>
</gene>
<evidence type="ECO:0000313" key="5">
    <source>
        <dbReference type="EMBL" id="ODR51721.1"/>
    </source>
</evidence>
<evidence type="ECO:0000259" key="2">
    <source>
        <dbReference type="Pfam" id="PF01408"/>
    </source>
</evidence>
<dbReference type="EMBL" id="MEHA01000037">
    <property type="protein sequence ID" value="ODR42729.1"/>
    <property type="molecule type" value="Genomic_DNA"/>
</dbReference>
<dbReference type="InterPro" id="IPR036291">
    <property type="entry name" value="NAD(P)-bd_dom_sf"/>
</dbReference>
<evidence type="ECO:0000313" key="6">
    <source>
        <dbReference type="Proteomes" id="UP000094067"/>
    </source>
</evidence>
<name>A0A1E3AJ36_9FIRM</name>
<keyword evidence="1 3" id="KW-0560">Oxidoreductase</keyword>
<reference evidence="3 6" key="1">
    <citation type="submission" date="2016-07" db="EMBL/GenBank/DDBJ databases">
        <title>Characterization of isolates of Eisenbergiella tayi derived from blood cultures, using whole genome sequencing.</title>
        <authorList>
            <person name="Burdz T."/>
            <person name="Wiebe D."/>
            <person name="Huynh C."/>
            <person name="Bernard K."/>
        </authorList>
    </citation>
    <scope>NUCLEOTIDE SEQUENCE [LARGE SCALE GENOMIC DNA]</scope>
    <source>
        <strain evidence="3 6">NML 110608</strain>
    </source>
</reference>
<dbReference type="Proteomes" id="UP000094271">
    <property type="component" value="Unassembled WGS sequence"/>
</dbReference>
<dbReference type="Gene3D" id="3.30.360.10">
    <property type="entry name" value="Dihydrodipicolinate Reductase, domain 2"/>
    <property type="match status" value="1"/>
</dbReference>
<evidence type="ECO:0000313" key="4">
    <source>
        <dbReference type="EMBL" id="ODR42729.1"/>
    </source>
</evidence>
<dbReference type="InterPro" id="IPR000683">
    <property type="entry name" value="Gfo/Idh/MocA-like_OxRdtase_N"/>
</dbReference>
<dbReference type="Gene3D" id="3.40.50.720">
    <property type="entry name" value="NAD(P)-binding Rossmann-like Domain"/>
    <property type="match status" value="1"/>
</dbReference>
<dbReference type="EMBL" id="MEHD01000032">
    <property type="protein sequence ID" value="ODR51721.1"/>
    <property type="molecule type" value="Genomic_DNA"/>
</dbReference>
<evidence type="ECO:0000313" key="8">
    <source>
        <dbReference type="Proteomes" id="UP000094869"/>
    </source>
</evidence>
<dbReference type="Pfam" id="PF01408">
    <property type="entry name" value="GFO_IDH_MocA"/>
    <property type="match status" value="1"/>
</dbReference>
<dbReference type="AlphaFoldDB" id="A0A1E3AJ36"/>
<proteinExistence type="predicted"/>
<dbReference type="RefSeq" id="WP_069151312.1">
    <property type="nucleotide sequence ID" value="NZ_DBFYTW010000257.1"/>
</dbReference>
<evidence type="ECO:0000256" key="1">
    <source>
        <dbReference type="ARBA" id="ARBA00023002"/>
    </source>
</evidence>
<dbReference type="PATRIC" id="fig|1432052.4.peg.349"/>
<dbReference type="GO" id="GO:0000166">
    <property type="term" value="F:nucleotide binding"/>
    <property type="evidence" value="ECO:0007669"/>
    <property type="project" value="InterPro"/>
</dbReference>
<dbReference type="InterPro" id="IPR050463">
    <property type="entry name" value="Gfo/Idh/MocA_oxidrdct_glycsds"/>
</dbReference>
<sequence>MSRKLTVAIVGCGDFAKNFVNLFKGHPFVEKVYVCDIIRSKAEGYRKKFHVDIIDTFETILKREDINAVAIFAQRHLHGPLAMKALCAGKHVYSAVPMSSKVEECQKIIELVKRTGLTYMMGETCYYYPSSMYCRKTYKEGVFGKFVYGESQYHHDISHFPKDFLADRRSTGVPPFYYPTHSTAMILAAADSFVKKVAAFGYVDQEHDGIYEEGVNQWDNIYSNEYSLMLLDNGGTARVNECRRIGYKAPSSYVSAFYGTQGAYQFNNAQHLLTQKTKEGVQLTDVSNLINPIEMTVHKDEADFQENVANHMWQWNCFSPQQQEEIKRLPESYRELENGHMASHQFLIDDFCSAAYQGKQPVINAWKAARYTIPGLIAHQSVCRGGETMEVPDFGDMDTE</sequence>
<dbReference type="PANTHER" id="PTHR43818:SF11">
    <property type="entry name" value="BCDNA.GH03377"/>
    <property type="match status" value="1"/>
</dbReference>
<evidence type="ECO:0000313" key="3">
    <source>
        <dbReference type="EMBL" id="ODM08687.1"/>
    </source>
</evidence>
<organism evidence="3 6">
    <name type="scientific">Eisenbergiella tayi</name>
    <dbReference type="NCBI Taxonomy" id="1432052"/>
    <lineage>
        <taxon>Bacteria</taxon>
        <taxon>Bacillati</taxon>
        <taxon>Bacillota</taxon>
        <taxon>Clostridia</taxon>
        <taxon>Lachnospirales</taxon>
        <taxon>Lachnospiraceae</taxon>
        <taxon>Eisenbergiella</taxon>
    </lineage>
</organism>